<reference evidence="6 7" key="1">
    <citation type="submission" date="2013-07" db="EMBL/GenBank/DDBJ databases">
        <title>The Genome Sequence of Kwoniella mangroviensis CBS10435.</title>
        <authorList>
            <consortium name="The Broad Institute Genome Sequencing Platform"/>
            <person name="Cuomo C."/>
            <person name="Litvintseva A."/>
            <person name="Chen Y."/>
            <person name="Heitman J."/>
            <person name="Sun S."/>
            <person name="Springer D."/>
            <person name="Dromer F."/>
            <person name="Young S.K."/>
            <person name="Zeng Q."/>
            <person name="Gargeya S."/>
            <person name="Fitzgerald M."/>
            <person name="Abouelleil A."/>
            <person name="Alvarado L."/>
            <person name="Berlin A.M."/>
            <person name="Chapman S.B."/>
            <person name="Dewar J."/>
            <person name="Goldberg J."/>
            <person name="Griggs A."/>
            <person name="Gujja S."/>
            <person name="Hansen M."/>
            <person name="Howarth C."/>
            <person name="Imamovic A."/>
            <person name="Larimer J."/>
            <person name="McCowan C."/>
            <person name="Murphy C."/>
            <person name="Pearson M."/>
            <person name="Priest M."/>
            <person name="Roberts A."/>
            <person name="Saif S."/>
            <person name="Shea T."/>
            <person name="Sykes S."/>
            <person name="Wortman J."/>
            <person name="Nusbaum C."/>
            <person name="Birren B."/>
        </authorList>
    </citation>
    <scope>NUCLEOTIDE SEQUENCE [LARGE SCALE GENOMIC DNA]</scope>
    <source>
        <strain evidence="6 7">CBS 10435</strain>
    </source>
</reference>
<evidence type="ECO:0000256" key="1">
    <source>
        <dbReference type="ARBA" id="ARBA00006082"/>
    </source>
</evidence>
<protein>
    <recommendedName>
        <fullName evidence="8">DNA mismatch repair protein PMS2</fullName>
    </recommendedName>
</protein>
<dbReference type="NCBIfam" id="TIGR00585">
    <property type="entry name" value="mutl"/>
    <property type="match status" value="1"/>
</dbReference>
<feature type="domain" description="DNA mismatch repair protein S5" evidence="5">
    <location>
        <begin position="230"/>
        <end position="367"/>
    </location>
</feature>
<dbReference type="InterPro" id="IPR036890">
    <property type="entry name" value="HATPase_C_sf"/>
</dbReference>
<feature type="compositionally biased region" description="Basic and acidic residues" evidence="3">
    <location>
        <begin position="612"/>
        <end position="623"/>
    </location>
</feature>
<evidence type="ECO:0008006" key="8">
    <source>
        <dbReference type="Google" id="ProtNLM"/>
    </source>
</evidence>
<dbReference type="OrthoDB" id="10263226at2759"/>
<dbReference type="Gene3D" id="3.30.230.10">
    <property type="match status" value="1"/>
</dbReference>
<dbReference type="InterPro" id="IPR037198">
    <property type="entry name" value="MutL_C_sf"/>
</dbReference>
<feature type="compositionally biased region" description="Basic and acidic residues" evidence="3">
    <location>
        <begin position="548"/>
        <end position="559"/>
    </location>
</feature>
<feature type="compositionally biased region" description="Acidic residues" evidence="3">
    <location>
        <begin position="402"/>
        <end position="428"/>
    </location>
</feature>
<dbReference type="FunFam" id="3.30.565.10:FF:000017">
    <property type="entry name" value="PMS1 homolog 1, mismatch repair system component"/>
    <property type="match status" value="1"/>
</dbReference>
<dbReference type="FunFam" id="3.30.1370.100:FF:000001">
    <property type="entry name" value="Mismatch repair endonuclease pms1, putative"/>
    <property type="match status" value="1"/>
</dbReference>
<dbReference type="GO" id="GO:0006298">
    <property type="term" value="P:mismatch repair"/>
    <property type="evidence" value="ECO:0007669"/>
    <property type="project" value="InterPro"/>
</dbReference>
<dbReference type="Pfam" id="PF08676">
    <property type="entry name" value="MutL_C"/>
    <property type="match status" value="1"/>
</dbReference>
<keyword evidence="2" id="KW-0227">DNA damage</keyword>
<evidence type="ECO:0000256" key="2">
    <source>
        <dbReference type="ARBA" id="ARBA00022763"/>
    </source>
</evidence>
<feature type="compositionally biased region" description="Polar residues" evidence="3">
    <location>
        <begin position="466"/>
        <end position="477"/>
    </location>
</feature>
<dbReference type="SMART" id="SM00853">
    <property type="entry name" value="MutL_C"/>
    <property type="match status" value="1"/>
</dbReference>
<dbReference type="InterPro" id="IPR038973">
    <property type="entry name" value="MutL/Mlh/Pms-like"/>
</dbReference>
<feature type="region of interest" description="Disordered" evidence="3">
    <location>
        <begin position="682"/>
        <end position="702"/>
    </location>
</feature>
<evidence type="ECO:0000313" key="7">
    <source>
        <dbReference type="Proteomes" id="UP000092583"/>
    </source>
</evidence>
<dbReference type="PANTHER" id="PTHR10073">
    <property type="entry name" value="DNA MISMATCH REPAIR PROTEIN MLH, PMS, MUTL"/>
    <property type="match status" value="1"/>
</dbReference>
<feature type="region of interest" description="Disordered" evidence="3">
    <location>
        <begin position="983"/>
        <end position="1007"/>
    </location>
</feature>
<dbReference type="InterPro" id="IPR014762">
    <property type="entry name" value="DNA_mismatch_repair_CS"/>
</dbReference>
<dbReference type="GO" id="GO:0061982">
    <property type="term" value="P:meiosis I cell cycle process"/>
    <property type="evidence" value="ECO:0007669"/>
    <property type="project" value="UniProtKB-ARBA"/>
</dbReference>
<feature type="compositionally biased region" description="Polar residues" evidence="3">
    <location>
        <begin position="515"/>
        <end position="524"/>
    </location>
</feature>
<dbReference type="STRING" id="1331196.A0A1B9IIA5"/>
<feature type="region of interest" description="Disordered" evidence="3">
    <location>
        <begin position="388"/>
        <end position="663"/>
    </location>
</feature>
<dbReference type="CDD" id="cd16926">
    <property type="entry name" value="HATPase_MutL-MLH-PMS-like"/>
    <property type="match status" value="1"/>
</dbReference>
<evidence type="ECO:0000313" key="6">
    <source>
        <dbReference type="EMBL" id="OCF55408.1"/>
    </source>
</evidence>
<dbReference type="Gene3D" id="3.30.565.10">
    <property type="entry name" value="Histidine kinase-like ATPase, C-terminal domain"/>
    <property type="match status" value="1"/>
</dbReference>
<dbReference type="PROSITE" id="PS00058">
    <property type="entry name" value="DNA_MISMATCH_REPAIR_1"/>
    <property type="match status" value="1"/>
</dbReference>
<dbReference type="Pfam" id="PF13589">
    <property type="entry name" value="HATPase_c_3"/>
    <property type="match status" value="1"/>
</dbReference>
<dbReference type="GO" id="GO:0030983">
    <property type="term" value="F:mismatched DNA binding"/>
    <property type="evidence" value="ECO:0007669"/>
    <property type="project" value="InterPro"/>
</dbReference>
<dbReference type="SUPFAM" id="SSF54211">
    <property type="entry name" value="Ribosomal protein S5 domain 2-like"/>
    <property type="match status" value="1"/>
</dbReference>
<dbReference type="InterPro" id="IPR042121">
    <property type="entry name" value="MutL_C_regsub"/>
</dbReference>
<dbReference type="SMART" id="SM01340">
    <property type="entry name" value="DNA_mis_repair"/>
    <property type="match status" value="1"/>
</dbReference>
<dbReference type="InterPro" id="IPR014721">
    <property type="entry name" value="Ribsml_uS5_D2-typ_fold_subgr"/>
</dbReference>
<dbReference type="InterPro" id="IPR013507">
    <property type="entry name" value="DNA_mismatch_S5_2-like"/>
</dbReference>
<dbReference type="GO" id="GO:0005524">
    <property type="term" value="F:ATP binding"/>
    <property type="evidence" value="ECO:0007669"/>
    <property type="project" value="InterPro"/>
</dbReference>
<dbReference type="EMBL" id="KI669466">
    <property type="protein sequence ID" value="OCF55408.1"/>
    <property type="molecule type" value="Genomic_DNA"/>
</dbReference>
<evidence type="ECO:0000259" key="5">
    <source>
        <dbReference type="SMART" id="SM01340"/>
    </source>
</evidence>
<feature type="compositionally biased region" description="Polar residues" evidence="3">
    <location>
        <begin position="692"/>
        <end position="702"/>
    </location>
</feature>
<accession>A0A1B9IIA5</accession>
<gene>
    <name evidence="6" type="ORF">L486_06891</name>
</gene>
<feature type="compositionally biased region" description="Basic and acidic residues" evidence="3">
    <location>
        <begin position="983"/>
        <end position="1000"/>
    </location>
</feature>
<dbReference type="Gene3D" id="3.30.1370.100">
    <property type="entry name" value="MutL, C-terminal domain, regulatory subdomain"/>
    <property type="match status" value="1"/>
</dbReference>
<feature type="domain" description="MutL C-terminal dimerisation" evidence="4">
    <location>
        <begin position="783"/>
        <end position="949"/>
    </location>
</feature>
<dbReference type="SUPFAM" id="SSF55874">
    <property type="entry name" value="ATPase domain of HSP90 chaperone/DNA topoisomerase II/histidine kinase"/>
    <property type="match status" value="1"/>
</dbReference>
<dbReference type="GO" id="GO:0140664">
    <property type="term" value="F:ATP-dependent DNA damage sensor activity"/>
    <property type="evidence" value="ECO:0007669"/>
    <property type="project" value="InterPro"/>
</dbReference>
<dbReference type="InterPro" id="IPR002099">
    <property type="entry name" value="MutL/Mlh/PMS"/>
</dbReference>
<dbReference type="InterPro" id="IPR020568">
    <property type="entry name" value="Ribosomal_Su5_D2-typ_SF"/>
</dbReference>
<feature type="compositionally biased region" description="Acidic residues" evidence="3">
    <location>
        <begin position="452"/>
        <end position="464"/>
    </location>
</feature>
<proteinExistence type="inferred from homology"/>
<comment type="similarity">
    <text evidence="1">Belongs to the DNA mismatch repair MutL/HexB family.</text>
</comment>
<name>A0A1B9IIA5_9TREE</name>
<dbReference type="Gene3D" id="3.30.1540.20">
    <property type="entry name" value="MutL, C-terminal domain, dimerisation subdomain"/>
    <property type="match status" value="1"/>
</dbReference>
<dbReference type="CDD" id="cd03484">
    <property type="entry name" value="MutL_Trans_hPMS_2_like"/>
    <property type="match status" value="1"/>
</dbReference>
<dbReference type="GO" id="GO:0032389">
    <property type="term" value="C:MutLalpha complex"/>
    <property type="evidence" value="ECO:0007669"/>
    <property type="project" value="TreeGrafter"/>
</dbReference>
<reference evidence="7" key="2">
    <citation type="submission" date="2013-12" db="EMBL/GenBank/DDBJ databases">
        <title>Evolution of pathogenesis and genome organization in the Tremellales.</title>
        <authorList>
            <person name="Cuomo C."/>
            <person name="Litvintseva A."/>
            <person name="Heitman J."/>
            <person name="Chen Y."/>
            <person name="Sun S."/>
            <person name="Springer D."/>
            <person name="Dromer F."/>
            <person name="Young S."/>
            <person name="Zeng Q."/>
            <person name="Chapman S."/>
            <person name="Gujja S."/>
            <person name="Saif S."/>
            <person name="Birren B."/>
        </authorList>
    </citation>
    <scope>NUCLEOTIDE SEQUENCE [LARGE SCALE GENOMIC DNA]</scope>
    <source>
        <strain evidence="7">CBS 10435</strain>
    </source>
</reference>
<evidence type="ECO:0000256" key="3">
    <source>
        <dbReference type="SAM" id="MobiDB-lite"/>
    </source>
</evidence>
<dbReference type="Pfam" id="PF01119">
    <property type="entry name" value="DNA_mis_repair"/>
    <property type="match status" value="1"/>
</dbReference>
<dbReference type="GO" id="GO:0016887">
    <property type="term" value="F:ATP hydrolysis activity"/>
    <property type="evidence" value="ECO:0007669"/>
    <property type="project" value="InterPro"/>
</dbReference>
<dbReference type="AlphaFoldDB" id="A0A1B9IIA5"/>
<dbReference type="SUPFAM" id="SSF118116">
    <property type="entry name" value="DNA mismatch repair protein MutL"/>
    <property type="match status" value="1"/>
</dbReference>
<dbReference type="PANTHER" id="PTHR10073:SF52">
    <property type="entry name" value="MISMATCH REPAIR ENDONUCLEASE PMS2"/>
    <property type="match status" value="1"/>
</dbReference>
<dbReference type="InterPro" id="IPR014790">
    <property type="entry name" value="MutL_C"/>
</dbReference>
<sequence length="1007" mass="110767">MPNTSAIDTNSVHRIHSGQVVLDLQGAIKELVENSLDAGATAIDVRIKDNGLDSVEISDNGSGIAETDWESIGLKHHTSKLPSLSDLYKVTTFGFRGEALSALCALCESVTVVTSTKETAPMGAIIKLGRDGRVIDSSGKIARPRGTTITLTGLFTPLPVRRKEFERTVKRELTKALTLLTAYALVPASVSLSDGRNGVRLRVETISAGKSGKRNIQLSTDGRGSLRASVGSVWGHKALEGVQDINLELDVEIDRVMARREGISETNQIIKVTGLISSAQWGQGRSSADRQFYFINGRPCNLTSVARAINEVYKSFNTHQVPLAILDFQIPPQSVDINVSPDKRTIFVHSEDKLIEALKIALDECFQPSRSTFAVGGATQTVKNIRGTQSQLTQYGKSAVSADDEGDDDDDDDQNLGKEGDDEDEESNGDANSDVQEEEGEPNERAVTIEVDQPEGEEEEEEEATPPTTRRSKSSPIIQIDTESEGEPELSLPSRRSSQSRAVPASPASIPKRVVQQTLNTSKASWSPDSKSRSGSRSARAGPGPSTREARMDLRKKLEVYASQSGKVVRDDSDGEAEEEADSAGEVDVDATETEVEENEDREEVIEDVDHDAETSNDDHENGLDGIDSDGEDANNTDTALKRARPPDEPLFEDDHDTSPIVGEDPMEIEETLIPISIHVEAEETERPAPKRQSTSYRDEISSTGIQGEMKLSFNLERLRARYDLKKQRESAHHSNSGAKDAFGMIKEGGISDAAGISNKNMQLAEEALSRVISKEDFTKMEVLGQFNKGFIIARLRHFPDDDDIETREKGTATDDLFIVDQHASDEKYNFETLQRTTVIKGQALIKPRPLQLTASDEIIAMENLDILSKNGFDVKVDEDALPGKGERINLVAMPVSKETTFDFKDLEQLLHMLSDSSRTHGQMVRCTKARSMFAMRACRKSVMIGKSLNKTQMVNLLRNMGTIDQPWNCPHGRPTMRHLIKIDQPTKSRSGKDKIDWSKWKKSQGI</sequence>
<feature type="compositionally biased region" description="Low complexity" evidence="3">
    <location>
        <begin position="525"/>
        <end position="546"/>
    </location>
</feature>
<feature type="compositionally biased region" description="Acidic residues" evidence="3">
    <location>
        <begin position="573"/>
        <end position="611"/>
    </location>
</feature>
<evidence type="ECO:0000259" key="4">
    <source>
        <dbReference type="SMART" id="SM00853"/>
    </source>
</evidence>
<keyword evidence="7" id="KW-1185">Reference proteome</keyword>
<organism evidence="6 7">
    <name type="scientific">Kwoniella mangroviensis CBS 10435</name>
    <dbReference type="NCBI Taxonomy" id="1331196"/>
    <lineage>
        <taxon>Eukaryota</taxon>
        <taxon>Fungi</taxon>
        <taxon>Dikarya</taxon>
        <taxon>Basidiomycota</taxon>
        <taxon>Agaricomycotina</taxon>
        <taxon>Tremellomycetes</taxon>
        <taxon>Tremellales</taxon>
        <taxon>Cryptococcaceae</taxon>
        <taxon>Kwoniella</taxon>
    </lineage>
</organism>
<dbReference type="Proteomes" id="UP000092583">
    <property type="component" value="Unassembled WGS sequence"/>
</dbReference>
<dbReference type="InterPro" id="IPR042120">
    <property type="entry name" value="MutL_C_dimsub"/>
</dbReference>